<feature type="region of interest" description="Disordered" evidence="1">
    <location>
        <begin position="1"/>
        <end position="20"/>
    </location>
</feature>
<dbReference type="EMBL" id="PJQL01003863">
    <property type="protein sequence ID" value="RCH80536.1"/>
    <property type="molecule type" value="Genomic_DNA"/>
</dbReference>
<gene>
    <name evidence="2" type="ORF">CU097_003158</name>
</gene>
<protein>
    <submittedName>
        <fullName evidence="2">Uncharacterized protein</fullName>
    </submittedName>
</protein>
<comment type="caution">
    <text evidence="2">The sequence shown here is derived from an EMBL/GenBank/DDBJ whole genome shotgun (WGS) entry which is preliminary data.</text>
</comment>
<sequence>MNRRRCLGHGRGLPPGSQPSLRRIQRLHSDLEKGQPEYRIQRDWSTAVRKQFEVLAVLVARLSAGLLSIKKIEEKFVCLVSDKSISTTGELESHLTGHTLAMRLKGIRDYTSQETHEQVEVLEGEGEDLIEDHSLSPYEITQHTPPAALYIDNASRPQKKRKLLTYLQVTLASRDSVTVDVQTKEDKLLFTKLGQWVSIVYECEHEQHDLLTSAHSASFLLQEPY</sequence>
<organism evidence="2 3">
    <name type="scientific">Rhizopus azygosporus</name>
    <name type="common">Rhizopus microsporus var. azygosporus</name>
    <dbReference type="NCBI Taxonomy" id="86630"/>
    <lineage>
        <taxon>Eukaryota</taxon>
        <taxon>Fungi</taxon>
        <taxon>Fungi incertae sedis</taxon>
        <taxon>Mucoromycota</taxon>
        <taxon>Mucoromycotina</taxon>
        <taxon>Mucoromycetes</taxon>
        <taxon>Mucorales</taxon>
        <taxon>Mucorineae</taxon>
        <taxon>Rhizopodaceae</taxon>
        <taxon>Rhizopus</taxon>
    </lineage>
</organism>
<proteinExistence type="predicted"/>
<evidence type="ECO:0000313" key="2">
    <source>
        <dbReference type="EMBL" id="RCH80536.1"/>
    </source>
</evidence>
<keyword evidence="3" id="KW-1185">Reference proteome</keyword>
<dbReference type="OrthoDB" id="10365747at2759"/>
<accession>A0A367ISC5</accession>
<evidence type="ECO:0000313" key="3">
    <source>
        <dbReference type="Proteomes" id="UP000252139"/>
    </source>
</evidence>
<dbReference type="Proteomes" id="UP000252139">
    <property type="component" value="Unassembled WGS sequence"/>
</dbReference>
<name>A0A367ISC5_RHIAZ</name>
<evidence type="ECO:0000256" key="1">
    <source>
        <dbReference type="SAM" id="MobiDB-lite"/>
    </source>
</evidence>
<reference evidence="2 3" key="1">
    <citation type="journal article" date="2018" name="G3 (Bethesda)">
        <title>Phylogenetic and Phylogenomic Definition of Rhizopus Species.</title>
        <authorList>
            <person name="Gryganskyi A.P."/>
            <person name="Golan J."/>
            <person name="Dolatabadi S."/>
            <person name="Mondo S."/>
            <person name="Robb S."/>
            <person name="Idnurm A."/>
            <person name="Muszewska A."/>
            <person name="Steczkiewicz K."/>
            <person name="Masonjones S."/>
            <person name="Liao H.L."/>
            <person name="Gajdeczka M.T."/>
            <person name="Anike F."/>
            <person name="Vuek A."/>
            <person name="Anishchenko I.M."/>
            <person name="Voigt K."/>
            <person name="de Hoog G.S."/>
            <person name="Smith M.E."/>
            <person name="Heitman J."/>
            <person name="Vilgalys R."/>
            <person name="Stajich J.E."/>
        </authorList>
    </citation>
    <scope>NUCLEOTIDE SEQUENCE [LARGE SCALE GENOMIC DNA]</scope>
    <source>
        <strain evidence="2 3">CBS 357.93</strain>
    </source>
</reference>
<dbReference type="AlphaFoldDB" id="A0A367ISC5"/>